<protein>
    <submittedName>
        <fullName evidence="2">Uncharacterized protein</fullName>
    </submittedName>
</protein>
<evidence type="ECO:0000313" key="2">
    <source>
        <dbReference type="EMBL" id="OVF08140.1"/>
    </source>
</evidence>
<proteinExistence type="predicted"/>
<reference evidence="2 3" key="1">
    <citation type="submission" date="2017-04" db="EMBL/GenBank/DDBJ databases">
        <title>Draft genome of the yeast Clavispora lusitaniae type strain CBS 6936.</title>
        <authorList>
            <person name="Durrens P."/>
            <person name="Klopp C."/>
            <person name="Biteau N."/>
            <person name="Fitton-Ouhabi V."/>
            <person name="Dementhon K."/>
            <person name="Accoceberry I."/>
            <person name="Sherman D.J."/>
            <person name="Noel T."/>
        </authorList>
    </citation>
    <scope>NUCLEOTIDE SEQUENCE [LARGE SCALE GENOMIC DNA]</scope>
    <source>
        <strain evidence="2 3">CBS 6936</strain>
    </source>
</reference>
<dbReference type="EMBL" id="LYUB02000009">
    <property type="protein sequence ID" value="OVF08140.1"/>
    <property type="molecule type" value="Genomic_DNA"/>
</dbReference>
<name>A0AA91PZ18_CLALS</name>
<comment type="caution">
    <text evidence="2">The sequence shown here is derived from an EMBL/GenBank/DDBJ whole genome shotgun (WGS) entry which is preliminary data.</text>
</comment>
<gene>
    <name evidence="2" type="ORF">A9F13_09g00627</name>
</gene>
<evidence type="ECO:0000313" key="3">
    <source>
        <dbReference type="Proteomes" id="UP000195602"/>
    </source>
</evidence>
<organism evidence="2 3">
    <name type="scientific">Clavispora lusitaniae</name>
    <name type="common">Candida lusitaniae</name>
    <dbReference type="NCBI Taxonomy" id="36911"/>
    <lineage>
        <taxon>Eukaryota</taxon>
        <taxon>Fungi</taxon>
        <taxon>Dikarya</taxon>
        <taxon>Ascomycota</taxon>
        <taxon>Saccharomycotina</taxon>
        <taxon>Pichiomycetes</taxon>
        <taxon>Metschnikowiaceae</taxon>
        <taxon>Clavispora</taxon>
    </lineage>
</organism>
<feature type="region of interest" description="Disordered" evidence="1">
    <location>
        <begin position="225"/>
        <end position="255"/>
    </location>
</feature>
<dbReference type="Proteomes" id="UP000195602">
    <property type="component" value="Unassembled WGS sequence"/>
</dbReference>
<accession>A0AA91PZ18</accession>
<sequence>MTIQVRHPPKFPPHHGYSRIRENVKIQPPEDVSISPSMEFKVPFFIYNNTEYVLVQDLAKLWNFPSSYHVLSKIVSHSGVKKGTFLLISDEKLNEALLKEGLISESETNTKLFYLELKFIYQVVANKEALCSDANDMDVVSEKRKHPAVVNVEDDLITVSQVFPQYGSVEAVTPLNHATFLCLNPQTKYSVYKHEGTYRRVYGNTISVQERELIFGSNNYTKLEINKPKEDSENNDESTNKKPLGRSRRHVGSVDPNLLDPAENILPGCGLIPEFNVSTLCKVPNYFVTNGQMSAAQQNAMFNPQRAHLSSLKMKFNDSGKMPKSLQQLLFSNDQDAYHSKYYYFKSYRGPGSGNYKDAALVNRINRIRRFTPETTPKSNKVTHVPANKVTKPLRNRADRPIKGLMHKFFSDDNVEIVLERQRRFTEDFTNLEMLHNIVLFNLLVNSYREVSKDTWKCFFKFKSIDFEKLYSIKQNEAREKRKNELLRERANLPDGSLAQLQPTSEMVDLLRPDLSLRFTLPTQHPEIMEKLPIELRGEDGEPEHAISKPIRYTATYPDKANPEVLNQVELIKLPNANSIAWDNIKKYRRQ</sequence>
<dbReference type="OMA" id="CKVPNYY"/>
<dbReference type="AlphaFoldDB" id="A0AA91PZ18"/>
<evidence type="ECO:0000256" key="1">
    <source>
        <dbReference type="SAM" id="MobiDB-lite"/>
    </source>
</evidence>
<dbReference type="KEGG" id="clus:A9F13_09g00627"/>